<name>A0ACA9K7Q1_9GLOM</name>
<reference evidence="1" key="1">
    <citation type="submission" date="2021-06" db="EMBL/GenBank/DDBJ databases">
        <authorList>
            <person name="Kallberg Y."/>
            <person name="Tangrot J."/>
            <person name="Rosling A."/>
        </authorList>
    </citation>
    <scope>NUCLEOTIDE SEQUENCE</scope>
    <source>
        <strain evidence="1">28 12/20/2015</strain>
    </source>
</reference>
<dbReference type="EMBL" id="CAJVPW010000535">
    <property type="protein sequence ID" value="CAG8457888.1"/>
    <property type="molecule type" value="Genomic_DNA"/>
</dbReference>
<protein>
    <submittedName>
        <fullName evidence="1">39_t:CDS:1</fullName>
    </submittedName>
</protein>
<evidence type="ECO:0000313" key="1">
    <source>
        <dbReference type="EMBL" id="CAG8457888.1"/>
    </source>
</evidence>
<proteinExistence type="predicted"/>
<sequence>MYPSNGNNQSTSENENIQSSTSENENIQSSTSENENIQSSTSDTVVSLPELQISQFIIESENDQTLTPDTANSDSPILRRTQLRNGNETARISTHGRIAADTFPLSHLSKIIDESLASSSSSSRTIVSEARSSLNSQLDTLVYGAIIKDDVQSLAKVLNEYPDYDLNRLINPAFPENNESNKNQDSHKTPLMIASSLDCQMTVNYLLKADVDVDMQDESGETALFQAAAAGNADVAKILLKYDASVNLSNNSSVSPLMIAAYHGHSYACRILLDRGRANIDQKDMTEKTAISYAAHNGHGLSVETLLTRGANLDIVDMYHWSPLMLAAYKGRANIVRQLLLANADKDLKTANGKTAAQLARDGGYLHVSDMIENFIMPDDIYDSRDSRVLSDSMVEKGDFKRRRSVQISTQLAPRKSNFSINNGRQISTLSRLSTELVPRKGNTWWVYVSWILSFAFLDRFLVKFGGMNNPQLRQAWREKFALCVIVALASIFAALLTFGFLALSCTEPPPIPNSFAGELWSNSTNSNSALVMILRGKIYRTGDYFNSGLHRPILPETDNTLSGIINPFFGKDISQFFPLNNVAIGCRFRPSNVNPSNLCPSLPNDSRYHCHSSKNSMRTLETLSTNRYVGFSWDEIYSNTSDRKLFVNQNFVYDFTSYLDSSNNDLWLGDDKNLTRTWLESLIGHDATLEIVRSPSQSDVVKCFDNFLIGKVEGVSYGCATMTFTLVIVTTITTFYGVLKLSSGFIYDIYLTKKLGSPNSISEDKQKYMIITIPCYSEGRESLKNSFDSLAAADYSDQHKLFFIVADGNITGSGETESTPDILKSLVVLLDDTVPKPASYIAIGQGAKRHNMAQVYSGHYHYENRRIPTILVVKCGTPAEKDLPKAGNRGKRDTQLVLMNLLKHAFHNEPMCELEFEMFEQVRKLTGVTMDQYQLVCMIDADTIIEEQSLTKMVECINQEPSITGICGETKVLNKTDNWVTMIQVFEYYISHHLGKAFEAIFACVTCLPGCFCMYQIYSYNDEGYKIPILIDDAIMNNYTTNEVETLHQKNLLLLGEDRYLTTLALRAFPHRKTMYCSLAVCHTIVPDSFSVLVSQRRRWINGTLHTLLELIISPELPGRFCFSMQCASFLDLFGSVTAPFAFLFTIYLVIGLLVGQPYQLQVISAATTYFVQLFLIIIAGLKPINVVWFLVYLTSVPVWNVLLPLYSFWNFDDFTWGATRKIEGANPGHDSDQTFDKFDPKKIVYKRWDEWILYRSSRKKTLRKITE</sequence>
<gene>
    <name evidence="1" type="ORF">SPELUC_LOCUS1124</name>
</gene>
<evidence type="ECO:0000313" key="2">
    <source>
        <dbReference type="Proteomes" id="UP000789366"/>
    </source>
</evidence>
<accession>A0ACA9K7Q1</accession>
<dbReference type="Proteomes" id="UP000789366">
    <property type="component" value="Unassembled WGS sequence"/>
</dbReference>
<organism evidence="1 2">
    <name type="scientific">Cetraspora pellucida</name>
    <dbReference type="NCBI Taxonomy" id="1433469"/>
    <lineage>
        <taxon>Eukaryota</taxon>
        <taxon>Fungi</taxon>
        <taxon>Fungi incertae sedis</taxon>
        <taxon>Mucoromycota</taxon>
        <taxon>Glomeromycotina</taxon>
        <taxon>Glomeromycetes</taxon>
        <taxon>Diversisporales</taxon>
        <taxon>Gigasporaceae</taxon>
        <taxon>Cetraspora</taxon>
    </lineage>
</organism>
<keyword evidence="2" id="KW-1185">Reference proteome</keyword>
<comment type="caution">
    <text evidence="1">The sequence shown here is derived from an EMBL/GenBank/DDBJ whole genome shotgun (WGS) entry which is preliminary data.</text>
</comment>